<protein>
    <recommendedName>
        <fullName evidence="4">DUF4194 domain-containing protein</fullName>
    </recommendedName>
</protein>
<dbReference type="Pfam" id="PF13835">
    <property type="entry name" value="DUF4194"/>
    <property type="match status" value="1"/>
</dbReference>
<dbReference type="AlphaFoldDB" id="A0A1F6UHK7"/>
<evidence type="ECO:0000313" key="3">
    <source>
        <dbReference type="Proteomes" id="UP000177950"/>
    </source>
</evidence>
<gene>
    <name evidence="2" type="ORF">A2V58_05305</name>
</gene>
<accession>A0A1F6UHK7</accession>
<name>A0A1F6UHK7_9PROT</name>
<proteinExistence type="predicted"/>
<dbReference type="InterPro" id="IPR025449">
    <property type="entry name" value="JetB"/>
</dbReference>
<evidence type="ECO:0008006" key="4">
    <source>
        <dbReference type="Google" id="ProtNLM"/>
    </source>
</evidence>
<feature type="compositionally biased region" description="Acidic residues" evidence="1">
    <location>
        <begin position="206"/>
        <end position="220"/>
    </location>
</feature>
<evidence type="ECO:0000313" key="2">
    <source>
        <dbReference type="EMBL" id="OGI56867.1"/>
    </source>
</evidence>
<dbReference type="Proteomes" id="UP000177950">
    <property type="component" value="Unassembled WGS sequence"/>
</dbReference>
<sequence length="228" mass="25225">MSQYWENVAGRTDGQYTADEFQSTASRLLMEQVLYHADRGSRVAYGMVEGFERDFKHVLSQVGVGLIVNRQLRYACAIPDNGKVGTATVNQTLLALVLRRIYDEQARVGQQNDDGEVACDMVELVEKYRMMVKRELPGRGELDALLKMLRRWGLVRKVEDAQEAGLPGMQEQPYVLMIRPAIVDLLGETAIAKLAQFDGTAPQEGAGDEEIDNDAGEDTASEAVGEPS</sequence>
<organism evidence="2 3">
    <name type="scientific">Candidatus Muproteobacteria bacterium RBG_19FT_COMBO_61_10</name>
    <dbReference type="NCBI Taxonomy" id="1817761"/>
    <lineage>
        <taxon>Bacteria</taxon>
        <taxon>Pseudomonadati</taxon>
        <taxon>Pseudomonadota</taxon>
        <taxon>Candidatus Muproteobacteria</taxon>
    </lineage>
</organism>
<evidence type="ECO:0000256" key="1">
    <source>
        <dbReference type="SAM" id="MobiDB-lite"/>
    </source>
</evidence>
<dbReference type="EMBL" id="MFSV01000167">
    <property type="protein sequence ID" value="OGI56867.1"/>
    <property type="molecule type" value="Genomic_DNA"/>
</dbReference>
<comment type="caution">
    <text evidence="2">The sequence shown here is derived from an EMBL/GenBank/DDBJ whole genome shotgun (WGS) entry which is preliminary data.</text>
</comment>
<feature type="region of interest" description="Disordered" evidence="1">
    <location>
        <begin position="200"/>
        <end position="228"/>
    </location>
</feature>
<reference evidence="2 3" key="1">
    <citation type="journal article" date="2016" name="Nat. Commun.">
        <title>Thousands of microbial genomes shed light on interconnected biogeochemical processes in an aquifer system.</title>
        <authorList>
            <person name="Anantharaman K."/>
            <person name="Brown C.T."/>
            <person name="Hug L.A."/>
            <person name="Sharon I."/>
            <person name="Castelle C.J."/>
            <person name="Probst A.J."/>
            <person name="Thomas B.C."/>
            <person name="Singh A."/>
            <person name="Wilkins M.J."/>
            <person name="Karaoz U."/>
            <person name="Brodie E.L."/>
            <person name="Williams K.H."/>
            <person name="Hubbard S.S."/>
            <person name="Banfield J.F."/>
        </authorList>
    </citation>
    <scope>NUCLEOTIDE SEQUENCE [LARGE SCALE GENOMIC DNA]</scope>
</reference>